<sequence length="74" mass="8561">MEKSFDENMPKNLIKAELDRRGLKVKDLVELLKPYGENLTDKSYNNKMTRKGFSAVFFCKCMMALGVKNLNLEI</sequence>
<dbReference type="Pfam" id="PF20075">
    <property type="entry name" value="DUF6471"/>
    <property type="match status" value="1"/>
</dbReference>
<evidence type="ECO:0000313" key="2">
    <source>
        <dbReference type="EMBL" id="PUE65484.1"/>
    </source>
</evidence>
<feature type="domain" description="DUF6471" evidence="1">
    <location>
        <begin position="9"/>
        <end position="70"/>
    </location>
</feature>
<dbReference type="RefSeq" id="WP_108558359.1">
    <property type="nucleotide sequence ID" value="NZ_MUXE01000004.1"/>
</dbReference>
<proteinExistence type="predicted"/>
<accession>A0A363D2D8</accession>
<dbReference type="AlphaFoldDB" id="A0A363D2D8"/>
<gene>
    <name evidence="2" type="ORF">B0174_03960</name>
</gene>
<protein>
    <recommendedName>
        <fullName evidence="1">DUF6471 domain-containing protein</fullName>
    </recommendedName>
</protein>
<dbReference type="OrthoDB" id="5465449at2"/>
<dbReference type="InterPro" id="IPR045526">
    <property type="entry name" value="DUF6471"/>
</dbReference>
<keyword evidence="3" id="KW-1185">Reference proteome</keyword>
<name>A0A363D2D8_9BACT</name>
<dbReference type="Proteomes" id="UP000251135">
    <property type="component" value="Unassembled WGS sequence"/>
</dbReference>
<dbReference type="EMBL" id="MUXE01000004">
    <property type="protein sequence ID" value="PUE65484.1"/>
    <property type="molecule type" value="Genomic_DNA"/>
</dbReference>
<evidence type="ECO:0000313" key="3">
    <source>
        <dbReference type="Proteomes" id="UP000251135"/>
    </source>
</evidence>
<comment type="caution">
    <text evidence="2">The sequence shown here is derived from an EMBL/GenBank/DDBJ whole genome shotgun (WGS) entry which is preliminary data.</text>
</comment>
<reference evidence="2 3" key="1">
    <citation type="submission" date="2017-02" db="EMBL/GenBank/DDBJ databases">
        <title>Arcobacter caeni sp. nov, a new Arcobacter species isolated from reclaimed water.</title>
        <authorList>
            <person name="Figueras M.J."/>
            <person name="Perez-Cataluna A."/>
            <person name="Salas-Masso N."/>
        </authorList>
    </citation>
    <scope>NUCLEOTIDE SEQUENCE [LARGE SCALE GENOMIC DNA]</scope>
    <source>
        <strain evidence="2 3">RW17-10</strain>
    </source>
</reference>
<evidence type="ECO:0000259" key="1">
    <source>
        <dbReference type="Pfam" id="PF20075"/>
    </source>
</evidence>
<organism evidence="2 3">
    <name type="scientific">Arcobacter caeni</name>
    <dbReference type="NCBI Taxonomy" id="1912877"/>
    <lineage>
        <taxon>Bacteria</taxon>
        <taxon>Pseudomonadati</taxon>
        <taxon>Campylobacterota</taxon>
        <taxon>Epsilonproteobacteria</taxon>
        <taxon>Campylobacterales</taxon>
        <taxon>Arcobacteraceae</taxon>
        <taxon>Arcobacter</taxon>
    </lineage>
</organism>